<reference evidence="2 3" key="1">
    <citation type="submission" date="2023-02" db="EMBL/GenBank/DDBJ databases">
        <title>LHISI_Scaffold_Assembly.</title>
        <authorList>
            <person name="Stuart O.P."/>
            <person name="Cleave R."/>
            <person name="Magrath M.J.L."/>
            <person name="Mikheyev A.S."/>
        </authorList>
    </citation>
    <scope>NUCLEOTIDE SEQUENCE [LARGE SCALE GENOMIC DNA]</scope>
    <source>
        <strain evidence="2">Daus_M_001</strain>
        <tissue evidence="2">Leg muscle</tissue>
    </source>
</reference>
<feature type="non-terminal residue" evidence="2">
    <location>
        <position position="714"/>
    </location>
</feature>
<protein>
    <submittedName>
        <fullName evidence="2">Uncharacterized protein</fullName>
    </submittedName>
</protein>
<evidence type="ECO:0000313" key="3">
    <source>
        <dbReference type="Proteomes" id="UP001159363"/>
    </source>
</evidence>
<dbReference type="InterPro" id="IPR044898">
    <property type="entry name" value="CDI_dom_sf"/>
</dbReference>
<evidence type="ECO:0000256" key="1">
    <source>
        <dbReference type="SAM" id="MobiDB-lite"/>
    </source>
</evidence>
<comment type="caution">
    <text evidence="2">The sequence shown here is derived from an EMBL/GenBank/DDBJ whole genome shotgun (WGS) entry which is preliminary data.</text>
</comment>
<dbReference type="EMBL" id="JARBHB010000014">
    <property type="protein sequence ID" value="KAJ8868634.1"/>
    <property type="molecule type" value="Genomic_DNA"/>
</dbReference>
<feature type="compositionally biased region" description="Basic and acidic residues" evidence="1">
    <location>
        <begin position="1"/>
        <end position="15"/>
    </location>
</feature>
<keyword evidence="3" id="KW-1185">Reference proteome</keyword>
<accession>A0ABQ9GC27</accession>
<dbReference type="Gene3D" id="4.10.365.10">
    <property type="entry name" value="p27"/>
    <property type="match status" value="1"/>
</dbReference>
<organism evidence="2 3">
    <name type="scientific">Dryococelus australis</name>
    <dbReference type="NCBI Taxonomy" id="614101"/>
    <lineage>
        <taxon>Eukaryota</taxon>
        <taxon>Metazoa</taxon>
        <taxon>Ecdysozoa</taxon>
        <taxon>Arthropoda</taxon>
        <taxon>Hexapoda</taxon>
        <taxon>Insecta</taxon>
        <taxon>Pterygota</taxon>
        <taxon>Neoptera</taxon>
        <taxon>Polyneoptera</taxon>
        <taxon>Phasmatodea</taxon>
        <taxon>Verophasmatodea</taxon>
        <taxon>Anareolatae</taxon>
        <taxon>Phasmatidae</taxon>
        <taxon>Eurycanthinae</taxon>
        <taxon>Dryococelus</taxon>
    </lineage>
</organism>
<evidence type="ECO:0000313" key="2">
    <source>
        <dbReference type="EMBL" id="KAJ8868634.1"/>
    </source>
</evidence>
<sequence length="714" mass="79136">MRGYEAHARVRERPAPRARSTSQSVAGERTMLTPKVLLILADRGVVLDPEAAAVARPPTARCLFGVPDTQEAVNFAEEQLREERERFLSRFGFDILAPYLSEDEDGHHCKARCGPLRRFPHSRQLLITEGPYNFEQVFCNTFQTVFFLWQVGPRYLGGQSVRLPPSRTCFDSLRRGGGHFLGFPARVNRVGLGPLIGEFSRGSPVPPPLAFRRCSIPTSLHPLRISRSSPPHALKQHIREDDLCFAITCEIGFKLKVTCLYQTARNRPAMRSSVAICCRSVCHITMLGDAQINKARRSGNELRAATFRDYQPGKLPPSFARSITERCFLIEPDLARRLLYQQEAFHCAVWLNVELCLRVSSFSPGAAVAERLDFSPPTKANLDFESSVGSLPDFHSYLQGSPQQLLDGDVSDQLTAGNNGSSWYRPPDRRGNQPVSRPWPARWTTASRLWRICPLADRSFALSGDGALDAVGSVALIAYALLGLKRVDIKSANFICEQPLVGGNDLSRGPRWAGRLRGGRSASWVCNSPGRCPAPGSGWALPLHFPCHTSGTVRRLPPSCSFALILQASSPRTFWVAGSRCRVSNNNSSAFAGVYEYIVRKRCVSSETVHVNRFTILVGATVSEWLTYSPPTKAIRVQSPAGSLRIFACGNRDGRCRWSSGFIRDLPFPPPFHSGAAPYSPQSPSSVLKTTMLRRVPTRHLGYIDFSPTLLFQK</sequence>
<feature type="region of interest" description="Disordered" evidence="1">
    <location>
        <begin position="417"/>
        <end position="439"/>
    </location>
</feature>
<proteinExistence type="predicted"/>
<dbReference type="Proteomes" id="UP001159363">
    <property type="component" value="Chromosome 13"/>
</dbReference>
<name>A0ABQ9GC27_9NEOP</name>
<gene>
    <name evidence="2" type="ORF">PR048_030173</name>
</gene>
<feature type="region of interest" description="Disordered" evidence="1">
    <location>
        <begin position="1"/>
        <end position="26"/>
    </location>
</feature>